<feature type="domain" description="RTR1-type" evidence="2">
    <location>
        <begin position="48"/>
        <end position="132"/>
    </location>
</feature>
<dbReference type="Gene3D" id="1.25.40.820">
    <property type="match status" value="1"/>
</dbReference>
<reference evidence="3" key="1">
    <citation type="journal article" date="2023" name="Nat. Microbiol.">
        <title>Babesia duncani multi-omics identifies virulence factors and drug targets.</title>
        <authorList>
            <person name="Singh P."/>
            <person name="Lonardi S."/>
            <person name="Liang Q."/>
            <person name="Vydyam P."/>
            <person name="Khabirova E."/>
            <person name="Fang T."/>
            <person name="Gihaz S."/>
            <person name="Thekkiniath J."/>
            <person name="Munshi M."/>
            <person name="Abel S."/>
            <person name="Ciampossin L."/>
            <person name="Batugedara G."/>
            <person name="Gupta M."/>
            <person name="Lu X.M."/>
            <person name="Lenz T."/>
            <person name="Chakravarty S."/>
            <person name="Cornillot E."/>
            <person name="Hu Y."/>
            <person name="Ma W."/>
            <person name="Gonzalez L.M."/>
            <person name="Sanchez S."/>
            <person name="Estrada K."/>
            <person name="Sanchez-Flores A."/>
            <person name="Montero E."/>
            <person name="Harb O.S."/>
            <person name="Le Roch K.G."/>
            <person name="Mamoun C.B."/>
        </authorList>
    </citation>
    <scope>NUCLEOTIDE SEQUENCE</scope>
    <source>
        <strain evidence="3">WA1</strain>
    </source>
</reference>
<proteinExistence type="inferred from homology"/>
<dbReference type="Pfam" id="PF04181">
    <property type="entry name" value="RPAP2_Rtr1"/>
    <property type="match status" value="1"/>
</dbReference>
<dbReference type="Proteomes" id="UP001214638">
    <property type="component" value="Unassembled WGS sequence"/>
</dbReference>
<keyword evidence="4" id="KW-1185">Reference proteome</keyword>
<dbReference type="AlphaFoldDB" id="A0AAD9UQB0"/>
<evidence type="ECO:0000259" key="2">
    <source>
        <dbReference type="PROSITE" id="PS51479"/>
    </source>
</evidence>
<protein>
    <submittedName>
        <fullName evidence="3">Bifunctional Rtr1-RPAP2 domain/Rtr1-RPAP2 domain superfamily</fullName>
    </submittedName>
</protein>
<comment type="similarity">
    <text evidence="1">Belongs to the RPAP2 family.</text>
</comment>
<evidence type="ECO:0000313" key="3">
    <source>
        <dbReference type="EMBL" id="KAK2197680.1"/>
    </source>
</evidence>
<dbReference type="GeneID" id="94334981"/>
<dbReference type="InterPro" id="IPR007308">
    <property type="entry name" value="Rtr1/RPAP2_dom"/>
</dbReference>
<evidence type="ECO:0000256" key="1">
    <source>
        <dbReference type="PROSITE-ProRule" id="PRU00812"/>
    </source>
</evidence>
<dbReference type="PROSITE" id="PS51479">
    <property type="entry name" value="ZF_RTR1"/>
    <property type="match status" value="1"/>
</dbReference>
<organism evidence="3 4">
    <name type="scientific">Babesia duncani</name>
    <dbReference type="NCBI Taxonomy" id="323732"/>
    <lineage>
        <taxon>Eukaryota</taxon>
        <taxon>Sar</taxon>
        <taxon>Alveolata</taxon>
        <taxon>Apicomplexa</taxon>
        <taxon>Aconoidasida</taxon>
        <taxon>Piroplasmida</taxon>
        <taxon>Babesiidae</taxon>
        <taxon>Babesia</taxon>
    </lineage>
</organism>
<dbReference type="RefSeq" id="XP_067804522.1">
    <property type="nucleotide sequence ID" value="XM_067945731.1"/>
</dbReference>
<sequence length="415" mass="47428">MTSSKFSNVATFSNFIKRLSDELSSVENFKCRLNGASACYKCSCLERYLDIYIDLATLEEIVQERRSQGNCGFIYCHGRVPKGEIKSRYKIDLNSFLIFERNVYYSFCSVACIDKQTTLQDRVAKSLMETQRITPQIIKTLKPNVLERLWIPHGNCGDKYQIGNFIFNILDPETMSIDEPEPDGINVVPIIEAIPPDDPTEPVEQKSLVAHAIPVDPVVQTEIVIPDPMCIHGNSEPPKSANERKVTFDLRNEPEERKTSISASTLSPFALMWYTLSRWQTLQTRQFFSMEDMQLESDEEIEPPQLFQACMQLIPEDLKLLVQPRVKAMLDTFDSVSLNIASIFTLQKKLQLEPKIVECMAMFLVCLLFERLVHLEHDDDRIMALANHLQASLKRNHGLEEESIDILKSLVLVGE</sequence>
<dbReference type="InterPro" id="IPR038534">
    <property type="entry name" value="Rtr1/RPAP2_sf"/>
</dbReference>
<name>A0AAD9UQB0_9APIC</name>
<evidence type="ECO:0000313" key="4">
    <source>
        <dbReference type="Proteomes" id="UP001214638"/>
    </source>
</evidence>
<dbReference type="EMBL" id="JALLKP010000001">
    <property type="protein sequence ID" value="KAK2197680.1"/>
    <property type="molecule type" value="Genomic_DNA"/>
</dbReference>
<comment type="caution">
    <text evidence="3">The sequence shown here is derived from an EMBL/GenBank/DDBJ whole genome shotgun (WGS) entry which is preliminary data.</text>
</comment>
<accession>A0AAD9UQB0</accession>
<dbReference type="KEGG" id="bdw:94334981"/>
<gene>
    <name evidence="3" type="ORF">BdWA1_000683</name>
</gene>